<evidence type="ECO:0000256" key="5">
    <source>
        <dbReference type="ARBA" id="ARBA00022801"/>
    </source>
</evidence>
<keyword evidence="3" id="KW-0597">Phosphoprotein</keyword>
<dbReference type="InterPro" id="IPR006680">
    <property type="entry name" value="Amidohydro-rel"/>
</dbReference>
<dbReference type="Proteomes" id="UP001060336">
    <property type="component" value="Chromosome"/>
</dbReference>
<dbReference type="InterPro" id="IPR032466">
    <property type="entry name" value="Metal_Hydrolase"/>
</dbReference>
<dbReference type="KEGG" id="naci:NUH88_20365"/>
<organism evidence="11 12">
    <name type="scientific">Nisaea acidiphila</name>
    <dbReference type="NCBI Taxonomy" id="1862145"/>
    <lineage>
        <taxon>Bacteria</taxon>
        <taxon>Pseudomonadati</taxon>
        <taxon>Pseudomonadota</taxon>
        <taxon>Alphaproteobacteria</taxon>
        <taxon>Rhodospirillales</taxon>
        <taxon>Thalassobaculaceae</taxon>
        <taxon>Nisaea</taxon>
    </lineage>
</organism>
<feature type="domain" description="Amidohydrolase-related" evidence="10">
    <location>
        <begin position="51"/>
        <end position="441"/>
    </location>
</feature>
<evidence type="ECO:0000256" key="4">
    <source>
        <dbReference type="ARBA" id="ARBA00022723"/>
    </source>
</evidence>
<evidence type="ECO:0000313" key="11">
    <source>
        <dbReference type="EMBL" id="UUX49739.1"/>
    </source>
</evidence>
<dbReference type="Pfam" id="PF00449">
    <property type="entry name" value="Urease_alpha"/>
    <property type="match status" value="1"/>
</dbReference>
<dbReference type="Pfam" id="PF01979">
    <property type="entry name" value="Amidohydro_1"/>
    <property type="match status" value="1"/>
</dbReference>
<dbReference type="InterPro" id="IPR011612">
    <property type="entry name" value="Urease_alpha_N_dom"/>
</dbReference>
<dbReference type="Gene3D" id="3.20.20.140">
    <property type="entry name" value="Metal-dependent hydrolases"/>
    <property type="match status" value="1"/>
</dbReference>
<dbReference type="RefSeq" id="WP_257768573.1">
    <property type="nucleotide sequence ID" value="NZ_CP102480.1"/>
</dbReference>
<evidence type="ECO:0000259" key="10">
    <source>
        <dbReference type="Pfam" id="PF01979"/>
    </source>
</evidence>
<dbReference type="FunFam" id="3.20.20.140:FF:000217">
    <property type="entry name" value="Dihydropyrimidinase-related protein 1"/>
    <property type="match status" value="1"/>
</dbReference>
<dbReference type="NCBIfam" id="NF009941">
    <property type="entry name" value="PRK13404.1"/>
    <property type="match status" value="1"/>
</dbReference>
<keyword evidence="4" id="KW-0479">Metal-binding</keyword>
<evidence type="ECO:0000313" key="12">
    <source>
        <dbReference type="Proteomes" id="UP001060336"/>
    </source>
</evidence>
<gene>
    <name evidence="11" type="primary">hydA</name>
    <name evidence="11" type="ORF">NUH88_20365</name>
</gene>
<sequence>MSEYDLVVRGGTVVNASDIVKADVGVKDGRIVALGEKLGAGAKEVDASGRLVMPGGVDSHCHIDQPSSTGGRNAETFETATRSAACGGTTSVICFAPQQKGVGLADGVAAYHERAKSACIDYSFHIVINDPNDAVVGEDLPKLIGEGHRSIKLFMTYASNRVDDGQILRILEVARRNQALVCVHAENHDAIMFMTEKLLAAGLNGTKYHSWCKPALVEREATYRMIALAELMDQPIQIFHVTCGEAAEEIRRAQQRGLKIYAETCPQYFVLTEKDLDRDAREGAKFLCSPAPRTEAEQEALWNYVKSGTLGNVTSDHAPYNIGDPDGKFWAGDNAPFSSIANGVPGLETRMPIVFHEGVVKGRLSLQEFVAVTSTNAAKLFGLHPQKGAIAVGADADIVVWDAEKKTVISQDILHHATDYTPYEGMEVTGWPAATIARGAVLWQDGEDMCEPGYGRFLAREPYDYIKPRGAFPTPFDPVAGTVAE</sequence>
<dbReference type="SUPFAM" id="SSF51556">
    <property type="entry name" value="Metallo-dependent hydrolases"/>
    <property type="match status" value="1"/>
</dbReference>
<evidence type="ECO:0000259" key="9">
    <source>
        <dbReference type="Pfam" id="PF00449"/>
    </source>
</evidence>
<accession>A0A9J7AQ50</accession>
<dbReference type="CDD" id="cd01314">
    <property type="entry name" value="D-HYD"/>
    <property type="match status" value="1"/>
</dbReference>
<dbReference type="InterPro" id="IPR050378">
    <property type="entry name" value="Metallo-dep_Hydrolases_sf"/>
</dbReference>
<comment type="function">
    <text evidence="6">Catalyzes the stereospecific hydrolysis of the cyclic amide bond of D-hydantoin derivatives.</text>
</comment>
<keyword evidence="12" id="KW-1185">Reference proteome</keyword>
<feature type="modified residue" description="N6-carboxylysine" evidence="8">
    <location>
        <position position="152"/>
    </location>
</feature>
<name>A0A9J7AQ50_9PROT</name>
<feature type="domain" description="Urease alpha-subunit N-terminal" evidence="9">
    <location>
        <begin position="4"/>
        <end position="36"/>
    </location>
</feature>
<dbReference type="InterPro" id="IPR011778">
    <property type="entry name" value="Hydantoinase/dihydroPyrase"/>
</dbReference>
<dbReference type="NCBIfam" id="TIGR02033">
    <property type="entry name" value="D-hydantoinase"/>
    <property type="match status" value="1"/>
</dbReference>
<dbReference type="SUPFAM" id="SSF51338">
    <property type="entry name" value="Composite domain of metallo-dependent hydrolases"/>
    <property type="match status" value="2"/>
</dbReference>
<evidence type="ECO:0000256" key="8">
    <source>
        <dbReference type="PIRSR" id="PIRSR611778-50"/>
    </source>
</evidence>
<keyword evidence="5 11" id="KW-0378">Hydrolase</keyword>
<dbReference type="GO" id="GO:0016812">
    <property type="term" value="F:hydrolase activity, acting on carbon-nitrogen (but not peptide) bonds, in cyclic amides"/>
    <property type="evidence" value="ECO:0007669"/>
    <property type="project" value="TreeGrafter"/>
</dbReference>
<dbReference type="PANTHER" id="PTHR11647:SF1">
    <property type="entry name" value="COLLAPSIN RESPONSE MEDIATOR PROTEIN"/>
    <property type="match status" value="1"/>
</dbReference>
<evidence type="ECO:0000256" key="7">
    <source>
        <dbReference type="ARBA" id="ARBA00068457"/>
    </source>
</evidence>
<proteinExistence type="inferred from homology"/>
<comment type="cofactor">
    <cofactor evidence="1">
        <name>Zn(2+)</name>
        <dbReference type="ChEBI" id="CHEBI:29105"/>
    </cofactor>
</comment>
<dbReference type="GO" id="GO:0005829">
    <property type="term" value="C:cytosol"/>
    <property type="evidence" value="ECO:0007669"/>
    <property type="project" value="TreeGrafter"/>
</dbReference>
<protein>
    <recommendedName>
        <fullName evidence="7">D-hydantoinase</fullName>
    </recommendedName>
</protein>
<dbReference type="PANTHER" id="PTHR11647">
    <property type="entry name" value="HYDRANTOINASE/DIHYDROPYRIMIDINASE FAMILY MEMBER"/>
    <property type="match status" value="1"/>
</dbReference>
<dbReference type="EMBL" id="CP102480">
    <property type="protein sequence ID" value="UUX49739.1"/>
    <property type="molecule type" value="Genomic_DNA"/>
</dbReference>
<evidence type="ECO:0000256" key="2">
    <source>
        <dbReference type="ARBA" id="ARBA00008829"/>
    </source>
</evidence>
<evidence type="ECO:0000256" key="3">
    <source>
        <dbReference type="ARBA" id="ARBA00022553"/>
    </source>
</evidence>
<evidence type="ECO:0000256" key="1">
    <source>
        <dbReference type="ARBA" id="ARBA00001947"/>
    </source>
</evidence>
<comment type="similarity">
    <text evidence="2">Belongs to the metallo-dependent hydrolases superfamily. Hydantoinase/dihydropyrimidinase family.</text>
</comment>
<dbReference type="Gene3D" id="2.30.40.10">
    <property type="entry name" value="Urease, subunit C, domain 1"/>
    <property type="match status" value="1"/>
</dbReference>
<dbReference type="GO" id="GO:0046872">
    <property type="term" value="F:metal ion binding"/>
    <property type="evidence" value="ECO:0007669"/>
    <property type="project" value="UniProtKB-KW"/>
</dbReference>
<dbReference type="AlphaFoldDB" id="A0A9J7AQ50"/>
<reference evidence="11" key="1">
    <citation type="submission" date="2022-08" db="EMBL/GenBank/DDBJ databases">
        <title>Nisaea acidiphila sp. nov., isolated from a marine algal debris and emended description of the genus Nisaea Urios et al. 2008.</title>
        <authorList>
            <person name="Kwon K."/>
        </authorList>
    </citation>
    <scope>NUCLEOTIDE SEQUENCE</scope>
    <source>
        <strain evidence="11">MEBiC11861</strain>
    </source>
</reference>
<dbReference type="InterPro" id="IPR011059">
    <property type="entry name" value="Metal-dep_hydrolase_composite"/>
</dbReference>
<evidence type="ECO:0000256" key="6">
    <source>
        <dbReference type="ARBA" id="ARBA00055040"/>
    </source>
</evidence>
<comment type="PTM">
    <text evidence="8">Carbamylation allows a single lysine to coordinate two divalent metal cations.</text>
</comment>